<evidence type="ECO:0000256" key="6">
    <source>
        <dbReference type="ARBA" id="ARBA00047928"/>
    </source>
</evidence>
<reference evidence="10 11" key="1">
    <citation type="submission" date="2024-02" db="EMBL/GenBank/DDBJ databases">
        <authorList>
            <person name="Vignale AGUSTIN F."/>
            <person name="Sosa J E."/>
            <person name="Modenutti C."/>
        </authorList>
    </citation>
    <scope>NUCLEOTIDE SEQUENCE [LARGE SCALE GENOMIC DNA]</scope>
</reference>
<organism evidence="10 11">
    <name type="scientific">Ilex paraguariensis</name>
    <name type="common">yerba mate</name>
    <dbReference type="NCBI Taxonomy" id="185542"/>
    <lineage>
        <taxon>Eukaryota</taxon>
        <taxon>Viridiplantae</taxon>
        <taxon>Streptophyta</taxon>
        <taxon>Embryophyta</taxon>
        <taxon>Tracheophyta</taxon>
        <taxon>Spermatophyta</taxon>
        <taxon>Magnoliopsida</taxon>
        <taxon>eudicotyledons</taxon>
        <taxon>Gunneridae</taxon>
        <taxon>Pentapetalae</taxon>
        <taxon>asterids</taxon>
        <taxon>campanulids</taxon>
        <taxon>Aquifoliales</taxon>
        <taxon>Aquifoliaceae</taxon>
        <taxon>Ilex</taxon>
    </lineage>
</organism>
<dbReference type="Proteomes" id="UP001642360">
    <property type="component" value="Unassembled WGS sequence"/>
</dbReference>
<evidence type="ECO:0000256" key="3">
    <source>
        <dbReference type="ARBA" id="ARBA00022801"/>
    </source>
</evidence>
<comment type="caution">
    <text evidence="10">The sequence shown here is derived from an EMBL/GenBank/DDBJ whole genome shotgun (WGS) entry which is preliminary data.</text>
</comment>
<comment type="catalytic activity">
    <reaction evidence="6 8">
        <text>[(1-&gt;4)-alpha-D-galacturonosyl methyl ester](n) + n H2O = [(1-&gt;4)-alpha-D-galacturonosyl](n) + n methanol + n H(+)</text>
        <dbReference type="Rhea" id="RHEA:22380"/>
        <dbReference type="Rhea" id="RHEA-COMP:14570"/>
        <dbReference type="Rhea" id="RHEA-COMP:14573"/>
        <dbReference type="ChEBI" id="CHEBI:15377"/>
        <dbReference type="ChEBI" id="CHEBI:15378"/>
        <dbReference type="ChEBI" id="CHEBI:17790"/>
        <dbReference type="ChEBI" id="CHEBI:140522"/>
        <dbReference type="ChEBI" id="CHEBI:140523"/>
        <dbReference type="EC" id="3.1.1.11"/>
    </reaction>
</comment>
<dbReference type="InterPro" id="IPR033131">
    <property type="entry name" value="Pectinesterase_Asp_AS"/>
</dbReference>
<dbReference type="InterPro" id="IPR011050">
    <property type="entry name" value="Pectin_lyase_fold/virulence"/>
</dbReference>
<keyword evidence="3 8" id="KW-0378">Hydrolase</keyword>
<dbReference type="SUPFAM" id="SSF51126">
    <property type="entry name" value="Pectin lyase-like"/>
    <property type="match status" value="1"/>
</dbReference>
<protein>
    <recommendedName>
        <fullName evidence="2 8">Pectinesterase</fullName>
        <ecNumber evidence="2 8">3.1.1.11</ecNumber>
    </recommendedName>
</protein>
<dbReference type="InterPro" id="IPR012334">
    <property type="entry name" value="Pectin_lyas_fold"/>
</dbReference>
<evidence type="ECO:0000256" key="8">
    <source>
        <dbReference type="RuleBase" id="RU000589"/>
    </source>
</evidence>
<name>A0ABC8RUP2_9AQUA</name>
<sequence>MWSVLQGKSDPEFNTNVALDGSGDFNNISNAVNVAPNYSKQKYYIKIKAGTYNEHVFIGREKTNIAFIGEDIRGDGFIAKHITFRNSAGQTNGQAVAMKCSSSFSALYRCRFDAYQDTLYVQTGIQFYRECEVFGTIDIIFGDATVVFQNCGVYVYNPGKGHSNVITAQGRSSTKYVSGISLHNCTIKAANDLNPGVRTYLGRPWRPFSTVVIMQSCLGDIVDPEGWHRWDNNTSTLATLYYGEYQNNGPGSNISKRVR</sequence>
<feature type="domain" description="Pectinesterase catalytic" evidence="9">
    <location>
        <begin position="15"/>
        <end position="70"/>
    </location>
</feature>
<dbReference type="AlphaFoldDB" id="A0ABC8RUP2"/>
<feature type="domain" description="Pectinesterase catalytic" evidence="9">
    <location>
        <begin position="73"/>
        <end position="259"/>
    </location>
</feature>
<feature type="active site" evidence="7">
    <location>
        <position position="138"/>
    </location>
</feature>
<evidence type="ECO:0000256" key="1">
    <source>
        <dbReference type="ARBA" id="ARBA00005184"/>
    </source>
</evidence>
<evidence type="ECO:0000313" key="11">
    <source>
        <dbReference type="Proteomes" id="UP001642360"/>
    </source>
</evidence>
<evidence type="ECO:0000313" key="10">
    <source>
        <dbReference type="EMBL" id="CAK9145707.1"/>
    </source>
</evidence>
<dbReference type="GO" id="GO:0030599">
    <property type="term" value="F:pectinesterase activity"/>
    <property type="evidence" value="ECO:0007669"/>
    <property type="project" value="UniProtKB-UniRule"/>
</dbReference>
<proteinExistence type="predicted"/>
<dbReference type="Pfam" id="PF01095">
    <property type="entry name" value="Pectinesterase"/>
    <property type="match status" value="2"/>
</dbReference>
<evidence type="ECO:0000256" key="4">
    <source>
        <dbReference type="ARBA" id="ARBA00023085"/>
    </source>
</evidence>
<evidence type="ECO:0000256" key="7">
    <source>
        <dbReference type="PROSITE-ProRule" id="PRU10040"/>
    </source>
</evidence>
<evidence type="ECO:0000256" key="2">
    <source>
        <dbReference type="ARBA" id="ARBA00013229"/>
    </source>
</evidence>
<evidence type="ECO:0000256" key="5">
    <source>
        <dbReference type="ARBA" id="ARBA00023316"/>
    </source>
</evidence>
<dbReference type="InterPro" id="IPR000070">
    <property type="entry name" value="Pectinesterase_cat"/>
</dbReference>
<comment type="pathway">
    <text evidence="1 8">Glycan metabolism; pectin degradation; 2-dehydro-3-deoxy-D-gluconate from pectin: step 1/5.</text>
</comment>
<dbReference type="PANTHER" id="PTHR31707">
    <property type="entry name" value="PECTINESTERASE"/>
    <property type="match status" value="1"/>
</dbReference>
<dbReference type="PROSITE" id="PS00503">
    <property type="entry name" value="PECTINESTERASE_2"/>
    <property type="match status" value="1"/>
</dbReference>
<dbReference type="Gene3D" id="2.160.20.10">
    <property type="entry name" value="Single-stranded right-handed beta-helix, Pectin lyase-like"/>
    <property type="match status" value="1"/>
</dbReference>
<evidence type="ECO:0000259" key="9">
    <source>
        <dbReference type="Pfam" id="PF01095"/>
    </source>
</evidence>
<dbReference type="EMBL" id="CAUOFW020001502">
    <property type="protein sequence ID" value="CAK9145707.1"/>
    <property type="molecule type" value="Genomic_DNA"/>
</dbReference>
<gene>
    <name evidence="10" type="ORF">ILEXP_LOCUS13523</name>
</gene>
<dbReference type="GO" id="GO:0045490">
    <property type="term" value="P:pectin catabolic process"/>
    <property type="evidence" value="ECO:0007669"/>
    <property type="project" value="UniProtKB-UniRule"/>
</dbReference>
<dbReference type="EC" id="3.1.1.11" evidence="2 8"/>
<keyword evidence="11" id="KW-1185">Reference proteome</keyword>
<keyword evidence="4 8" id="KW-0063">Aspartyl esterase</keyword>
<accession>A0ABC8RUP2</accession>
<keyword evidence="5" id="KW-0961">Cell wall biogenesis/degradation</keyword>
<dbReference type="GO" id="GO:0042545">
    <property type="term" value="P:cell wall modification"/>
    <property type="evidence" value="ECO:0007669"/>
    <property type="project" value="UniProtKB-UniRule"/>
</dbReference>